<evidence type="ECO:0000313" key="2">
    <source>
        <dbReference type="Proteomes" id="UP000184749"/>
    </source>
</evidence>
<proteinExistence type="predicted"/>
<dbReference type="EMBL" id="CP017105">
    <property type="protein sequence ID" value="APO71764.1"/>
    <property type="molecule type" value="Genomic_DNA"/>
</dbReference>
<dbReference type="AlphaFoldDB" id="A0A1L5NV41"/>
<name>A0A1L5NV41_9HYPH</name>
<evidence type="ECO:0000313" key="1">
    <source>
        <dbReference type="EMBL" id="APO71764.1"/>
    </source>
</evidence>
<keyword evidence="1" id="KW-0614">Plasmid</keyword>
<dbReference type="Proteomes" id="UP000184749">
    <property type="component" value="Plasmid pRgalIE4872d"/>
</dbReference>
<sequence>MPIAPAGCLPHNRGGRWFNNRRSQLLYENIASLGIRFSIDAPRQHFWWGNSADRVLSF</sequence>
<reference evidence="1 2" key="1">
    <citation type="submission" date="2016-09" db="EMBL/GenBank/DDBJ databases">
        <title>The complete genome sequences of Rhizobium gallicum, symbiovars gallicum and phaseoli, symbionts associated to common bean (Phaseolus vulgaris).</title>
        <authorList>
            <person name="Bustos P."/>
            <person name="Santamaria R.I."/>
            <person name="Perez-Carrascal O.M."/>
            <person name="Juarez S."/>
            <person name="Lozano L."/>
            <person name="Martinez-Flores I."/>
            <person name="Martinez-Romero E."/>
            <person name="Cevallos M."/>
            <person name="Romero D."/>
            <person name="Davila G."/>
            <person name="Gonzalez V."/>
        </authorList>
    </citation>
    <scope>NUCLEOTIDE SEQUENCE [LARGE SCALE GENOMIC DNA]</scope>
    <source>
        <strain evidence="1 2">IE4872</strain>
        <plasmid evidence="2">prgalie4872d</plasmid>
    </source>
</reference>
<gene>
    <name evidence="1" type="ORF">IE4872_PD01237</name>
</gene>
<accession>A0A1L5NV41</accession>
<organism evidence="1 2">
    <name type="scientific">Rhizobium gallicum</name>
    <dbReference type="NCBI Taxonomy" id="56730"/>
    <lineage>
        <taxon>Bacteria</taxon>
        <taxon>Pseudomonadati</taxon>
        <taxon>Pseudomonadota</taxon>
        <taxon>Alphaproteobacteria</taxon>
        <taxon>Hyphomicrobiales</taxon>
        <taxon>Rhizobiaceae</taxon>
        <taxon>Rhizobium/Agrobacterium group</taxon>
        <taxon>Rhizobium</taxon>
    </lineage>
</organism>
<geneLocation type="plasmid" evidence="2">
    <name>prgalie4872d</name>
</geneLocation>
<protein>
    <submittedName>
        <fullName evidence="1">Uncharacterized protein</fullName>
    </submittedName>
</protein>